<dbReference type="InterPro" id="IPR012902">
    <property type="entry name" value="N_methyl_site"/>
</dbReference>
<dbReference type="PROSITE" id="PS00409">
    <property type="entry name" value="PROKAR_NTER_METHYL"/>
    <property type="match status" value="1"/>
</dbReference>
<keyword evidence="6 10" id="KW-0812">Transmembrane</keyword>
<dbReference type="PANTHER" id="PTHR39583">
    <property type="entry name" value="TYPE II SECRETION SYSTEM PROTEIN J-RELATED"/>
    <property type="match status" value="1"/>
</dbReference>
<dbReference type="GO" id="GO:0015627">
    <property type="term" value="C:type II protein secretion system complex"/>
    <property type="evidence" value="ECO:0007669"/>
    <property type="project" value="InterPro"/>
</dbReference>
<gene>
    <name evidence="11" type="primary">gspH</name>
    <name evidence="11" type="ORF">LNL84_18950</name>
</gene>
<evidence type="ECO:0000256" key="10">
    <source>
        <dbReference type="SAM" id="Phobius"/>
    </source>
</evidence>
<keyword evidence="5" id="KW-0997">Cell inner membrane</keyword>
<evidence type="ECO:0000256" key="2">
    <source>
        <dbReference type="ARBA" id="ARBA00021549"/>
    </source>
</evidence>
<dbReference type="Pfam" id="PF07963">
    <property type="entry name" value="N_methyl"/>
    <property type="match status" value="1"/>
</dbReference>
<feature type="transmembrane region" description="Helical" evidence="10">
    <location>
        <begin position="21"/>
        <end position="39"/>
    </location>
</feature>
<evidence type="ECO:0000256" key="3">
    <source>
        <dbReference type="ARBA" id="ARBA00022475"/>
    </source>
</evidence>
<evidence type="ECO:0000256" key="1">
    <source>
        <dbReference type="ARBA" id="ARBA00004377"/>
    </source>
</evidence>
<dbReference type="InterPro" id="IPR002416">
    <property type="entry name" value="T2SS_protein-GspH"/>
</dbReference>
<keyword evidence="3" id="KW-1003">Cell membrane</keyword>
<reference evidence="11" key="1">
    <citation type="submission" date="2021-11" db="EMBL/GenBank/DDBJ databases">
        <title>Vibrio ZSDE26 sp. nov. and Vibrio ZSDZ34 sp. nov., isolated from coastal seawater in Qingdao.</title>
        <authorList>
            <person name="Zhang P."/>
        </authorList>
    </citation>
    <scope>NUCLEOTIDE SEQUENCE</scope>
    <source>
        <strain evidence="11">ZSDZ34</strain>
    </source>
</reference>
<comment type="subcellular location">
    <subcellularLocation>
        <location evidence="1">Cell inner membrane</location>
        <topology evidence="1">Single-pass membrane protein</topology>
    </subcellularLocation>
</comment>
<comment type="caution">
    <text evidence="11">The sequence shown here is derived from an EMBL/GenBank/DDBJ whole genome shotgun (WGS) entry which is preliminary data.</text>
</comment>
<keyword evidence="4" id="KW-0488">Methylation</keyword>
<dbReference type="PRINTS" id="PR00885">
    <property type="entry name" value="BCTERIALGSPH"/>
</dbReference>
<keyword evidence="12" id="KW-1185">Reference proteome</keyword>
<protein>
    <recommendedName>
        <fullName evidence="2">Type II secretion system protein H</fullName>
    </recommendedName>
    <alternativeName>
        <fullName evidence="9">General secretion pathway protein H</fullName>
    </alternativeName>
</protein>
<evidence type="ECO:0000256" key="7">
    <source>
        <dbReference type="ARBA" id="ARBA00022989"/>
    </source>
</evidence>
<dbReference type="EMBL" id="JAJNNZ010000026">
    <property type="protein sequence ID" value="MCJ2378881.1"/>
    <property type="molecule type" value="Genomic_DNA"/>
</dbReference>
<evidence type="ECO:0000256" key="4">
    <source>
        <dbReference type="ARBA" id="ARBA00022481"/>
    </source>
</evidence>
<evidence type="ECO:0000256" key="6">
    <source>
        <dbReference type="ARBA" id="ARBA00022692"/>
    </source>
</evidence>
<evidence type="ECO:0000256" key="8">
    <source>
        <dbReference type="ARBA" id="ARBA00023136"/>
    </source>
</evidence>
<dbReference type="NCBIfam" id="TIGR01708">
    <property type="entry name" value="typeII_sec_gspH"/>
    <property type="match status" value="1"/>
</dbReference>
<dbReference type="Gene3D" id="3.55.40.10">
    <property type="entry name" value="minor pseudopilin epsh domain"/>
    <property type="match status" value="1"/>
</dbReference>
<keyword evidence="7 10" id="KW-1133">Transmembrane helix</keyword>
<evidence type="ECO:0000256" key="5">
    <source>
        <dbReference type="ARBA" id="ARBA00022519"/>
    </source>
</evidence>
<dbReference type="PANTHER" id="PTHR39583:SF2">
    <property type="entry name" value="TYPE II SECRETION SYSTEM PROTEIN J"/>
    <property type="match status" value="1"/>
</dbReference>
<dbReference type="NCBIfam" id="TIGR02532">
    <property type="entry name" value="IV_pilin_GFxxxE"/>
    <property type="match status" value="1"/>
</dbReference>
<accession>A0A9X2AXW4</accession>
<organism evidence="11 12">
    <name type="scientific">Vibrio gelatinilyticus</name>
    <dbReference type="NCBI Taxonomy" id="2893468"/>
    <lineage>
        <taxon>Bacteria</taxon>
        <taxon>Pseudomonadati</taxon>
        <taxon>Pseudomonadota</taxon>
        <taxon>Gammaproteobacteria</taxon>
        <taxon>Vibrionales</taxon>
        <taxon>Vibrionaceae</taxon>
        <taxon>Vibrio</taxon>
    </lineage>
</organism>
<dbReference type="AlphaFoldDB" id="A0A9X2AXW4"/>
<name>A0A9X2AXW4_9VIBR</name>
<sequence>MPTCNRRFSRTSSAGFTLLEIMLVLVLLSVSAVAVIATFPNHQQDVIKQHSLRLFQRLQLLNEEAVLGGKDFGLYIDETKRTYTLLELKADGWQLIDIDRLPAETSLPVGISLSLTLGGEAWLQDDRLFEPGSLFDEDMFADVEKREKALKPPQVLILASGEITPATVTFEAQDTTENTHSWVVLIQENSQIRVLDEEAFRDEER</sequence>
<dbReference type="RefSeq" id="WP_244359354.1">
    <property type="nucleotide sequence ID" value="NZ_JAJNNZ010000026.1"/>
</dbReference>
<dbReference type="InterPro" id="IPR051621">
    <property type="entry name" value="T2SS_protein_J"/>
</dbReference>
<evidence type="ECO:0000313" key="11">
    <source>
        <dbReference type="EMBL" id="MCJ2378881.1"/>
    </source>
</evidence>
<dbReference type="InterPro" id="IPR045584">
    <property type="entry name" value="Pilin-like"/>
</dbReference>
<dbReference type="GO" id="GO:0005886">
    <property type="term" value="C:plasma membrane"/>
    <property type="evidence" value="ECO:0007669"/>
    <property type="project" value="UniProtKB-SubCell"/>
</dbReference>
<dbReference type="SUPFAM" id="SSF54523">
    <property type="entry name" value="Pili subunits"/>
    <property type="match status" value="1"/>
</dbReference>
<proteinExistence type="predicted"/>
<keyword evidence="8 10" id="KW-0472">Membrane</keyword>
<dbReference type="Proteomes" id="UP001139488">
    <property type="component" value="Unassembled WGS sequence"/>
</dbReference>
<dbReference type="GO" id="GO:0015628">
    <property type="term" value="P:protein secretion by the type II secretion system"/>
    <property type="evidence" value="ECO:0007669"/>
    <property type="project" value="InterPro"/>
</dbReference>
<evidence type="ECO:0000256" key="9">
    <source>
        <dbReference type="ARBA" id="ARBA00030775"/>
    </source>
</evidence>
<dbReference type="InterPro" id="IPR049875">
    <property type="entry name" value="TypeII_GspH"/>
</dbReference>
<evidence type="ECO:0000313" key="12">
    <source>
        <dbReference type="Proteomes" id="UP001139488"/>
    </source>
</evidence>